<evidence type="ECO:0000256" key="2">
    <source>
        <dbReference type="ARBA" id="ARBA00007862"/>
    </source>
</evidence>
<evidence type="ECO:0000256" key="6">
    <source>
        <dbReference type="SAM" id="MobiDB-lite"/>
    </source>
</evidence>
<comment type="caution">
    <text evidence="9">The sequence shown here is derived from an EMBL/GenBank/DDBJ whole genome shotgun (WGS) entry which is preliminary data.</text>
</comment>
<feature type="compositionally biased region" description="Low complexity" evidence="6">
    <location>
        <begin position="370"/>
        <end position="395"/>
    </location>
</feature>
<dbReference type="InterPro" id="IPR036013">
    <property type="entry name" value="Band_7/SPFH_dom_sf"/>
</dbReference>
<evidence type="ECO:0000256" key="1">
    <source>
        <dbReference type="ARBA" id="ARBA00004167"/>
    </source>
</evidence>
<organism evidence="9 10">
    <name type="scientific">Devosia oryzisoli</name>
    <dbReference type="NCBI Taxonomy" id="2774138"/>
    <lineage>
        <taxon>Bacteria</taxon>
        <taxon>Pseudomonadati</taxon>
        <taxon>Pseudomonadota</taxon>
        <taxon>Alphaproteobacteria</taxon>
        <taxon>Hyphomicrobiales</taxon>
        <taxon>Devosiaceae</taxon>
        <taxon>Devosia</taxon>
    </lineage>
</organism>
<dbReference type="PANTHER" id="PTHR42911:SF1">
    <property type="entry name" value="MODULATOR OF FTSH PROTEASE HFLC"/>
    <property type="match status" value="1"/>
</dbReference>
<dbReference type="SUPFAM" id="SSF117892">
    <property type="entry name" value="Band 7/SPFH domain"/>
    <property type="match status" value="1"/>
</dbReference>
<evidence type="ECO:0000313" key="10">
    <source>
        <dbReference type="Proteomes" id="UP000654108"/>
    </source>
</evidence>
<dbReference type="CDD" id="cd03405">
    <property type="entry name" value="SPFH_HflC"/>
    <property type="match status" value="1"/>
</dbReference>
<protein>
    <submittedName>
        <fullName evidence="9">Protease modulator HflC</fullName>
    </submittedName>
</protein>
<dbReference type="AlphaFoldDB" id="A0A927FQL2"/>
<dbReference type="GO" id="GO:0008233">
    <property type="term" value="F:peptidase activity"/>
    <property type="evidence" value="ECO:0007669"/>
    <property type="project" value="UniProtKB-KW"/>
</dbReference>
<feature type="domain" description="Band 7" evidence="8">
    <location>
        <begin position="21"/>
        <end position="186"/>
    </location>
</feature>
<sequence length="395" mass="43610">MSNRIYIIGAVVLAALYVLFSTMYVVNERQQAIVLRFGQIIDVHEEPGLYFKIPTDFIDTVQIIEDRLLRQDISDMTVQVSGGAFYEVDAFLTYRITDPALFRERALGQLSVAQDRIATRFANALRDVYGLREFNAALSEQRSQMMLEARDLMRPEMAQLGITIVDVRILRTDLAEEVRERTYERMRAERLAEAALLRARGQEQAQSLRAIADRQAVEIVAAATRDAEIIRGQGDAERSRIFAAAYTQDPEFFEFYRSMESYRQALKSSNTTMVLSPDSAFFRYFGSNGELPPANPNPAPPRQPQAIEVPSTGDDEPALDGMGIEETVPPSITLDDGSQLEPTTGTTIPEPASETLPAEETAPAEETDPADLTSAPATTAPAANAEPQAAPAPAQ</sequence>
<dbReference type="EMBL" id="JACYFU010000001">
    <property type="protein sequence ID" value="MBD8064211.1"/>
    <property type="molecule type" value="Genomic_DNA"/>
</dbReference>
<evidence type="ECO:0000259" key="8">
    <source>
        <dbReference type="SMART" id="SM00244"/>
    </source>
</evidence>
<dbReference type="Gene3D" id="3.30.479.30">
    <property type="entry name" value="Band 7 domain"/>
    <property type="match status" value="1"/>
</dbReference>
<feature type="region of interest" description="Disordered" evidence="6">
    <location>
        <begin position="286"/>
        <end position="395"/>
    </location>
</feature>
<dbReference type="PANTHER" id="PTHR42911">
    <property type="entry name" value="MODULATOR OF FTSH PROTEASE HFLC"/>
    <property type="match status" value="1"/>
</dbReference>
<evidence type="ECO:0000256" key="5">
    <source>
        <dbReference type="ARBA" id="ARBA00023136"/>
    </source>
</evidence>
<name>A0A927FQL2_9HYPH</name>
<dbReference type="GO" id="GO:0016020">
    <property type="term" value="C:membrane"/>
    <property type="evidence" value="ECO:0007669"/>
    <property type="project" value="UniProtKB-SubCell"/>
</dbReference>
<comment type="similarity">
    <text evidence="2">Belongs to the band 7/mec-2 family. HflC subfamily.</text>
</comment>
<comment type="subcellular location">
    <subcellularLocation>
        <location evidence="1">Membrane</location>
        <topology evidence="1">Single-pass membrane protein</topology>
    </subcellularLocation>
</comment>
<keyword evidence="4 7" id="KW-1133">Transmembrane helix</keyword>
<keyword evidence="3 7" id="KW-0812">Transmembrane</keyword>
<keyword evidence="10" id="KW-1185">Reference proteome</keyword>
<feature type="compositionally biased region" description="Pro residues" evidence="6">
    <location>
        <begin position="293"/>
        <end position="303"/>
    </location>
</feature>
<keyword evidence="9" id="KW-0378">Hydrolase</keyword>
<dbReference type="Pfam" id="PF01145">
    <property type="entry name" value="Band_7"/>
    <property type="match status" value="1"/>
</dbReference>
<evidence type="ECO:0000256" key="4">
    <source>
        <dbReference type="ARBA" id="ARBA00022989"/>
    </source>
</evidence>
<evidence type="ECO:0000313" key="9">
    <source>
        <dbReference type="EMBL" id="MBD8064211.1"/>
    </source>
</evidence>
<feature type="transmembrane region" description="Helical" evidence="7">
    <location>
        <begin position="6"/>
        <end position="26"/>
    </location>
</feature>
<keyword evidence="9" id="KW-0645">Protease</keyword>
<dbReference type="Proteomes" id="UP000654108">
    <property type="component" value="Unassembled WGS sequence"/>
</dbReference>
<feature type="compositionally biased region" description="Low complexity" evidence="6">
    <location>
        <begin position="349"/>
        <end position="361"/>
    </location>
</feature>
<evidence type="ECO:0000256" key="3">
    <source>
        <dbReference type="ARBA" id="ARBA00022692"/>
    </source>
</evidence>
<dbReference type="InterPro" id="IPR010200">
    <property type="entry name" value="HflC"/>
</dbReference>
<accession>A0A927FQL2</accession>
<evidence type="ECO:0000256" key="7">
    <source>
        <dbReference type="SAM" id="Phobius"/>
    </source>
</evidence>
<dbReference type="InterPro" id="IPR001107">
    <property type="entry name" value="Band_7"/>
</dbReference>
<keyword evidence="5 7" id="KW-0472">Membrane</keyword>
<dbReference type="SMART" id="SM00244">
    <property type="entry name" value="PHB"/>
    <property type="match status" value="1"/>
</dbReference>
<reference evidence="9" key="1">
    <citation type="submission" date="2020-09" db="EMBL/GenBank/DDBJ databases">
        <title>Genome seq and assembly of Devosia sp.</title>
        <authorList>
            <person name="Chhetri G."/>
        </authorList>
    </citation>
    <scope>NUCLEOTIDE SEQUENCE</scope>
    <source>
        <strain evidence="9">PTR5</strain>
    </source>
</reference>
<gene>
    <name evidence="9" type="ORF">IC608_01810</name>
</gene>
<dbReference type="GO" id="GO:0006508">
    <property type="term" value="P:proteolysis"/>
    <property type="evidence" value="ECO:0007669"/>
    <property type="project" value="UniProtKB-KW"/>
</dbReference>
<proteinExistence type="inferred from homology"/>